<dbReference type="Proteomes" id="UP000626109">
    <property type="component" value="Unassembled WGS sequence"/>
</dbReference>
<reference evidence="6" key="1">
    <citation type="submission" date="2021-02" db="EMBL/GenBank/DDBJ databases">
        <authorList>
            <person name="Dougan E. K."/>
            <person name="Rhodes N."/>
            <person name="Thang M."/>
            <person name="Chan C."/>
        </authorList>
    </citation>
    <scope>NUCLEOTIDE SEQUENCE</scope>
</reference>
<evidence type="ECO:0000256" key="2">
    <source>
        <dbReference type="ARBA" id="ARBA00022679"/>
    </source>
</evidence>
<dbReference type="GO" id="GO:0005794">
    <property type="term" value="C:Golgi apparatus"/>
    <property type="evidence" value="ECO:0007669"/>
    <property type="project" value="TreeGrafter"/>
</dbReference>
<dbReference type="EMBL" id="CAJNNV010004266">
    <property type="protein sequence ID" value="CAE8590445.1"/>
    <property type="molecule type" value="Genomic_DNA"/>
</dbReference>
<dbReference type="GO" id="GO:0000032">
    <property type="term" value="P:cell wall mannoprotein biosynthetic process"/>
    <property type="evidence" value="ECO:0007669"/>
    <property type="project" value="TreeGrafter"/>
</dbReference>
<dbReference type="Pfam" id="PF13383">
    <property type="entry name" value="Methyltransf_22"/>
    <property type="match status" value="1"/>
</dbReference>
<dbReference type="GO" id="GO:0016020">
    <property type="term" value="C:membrane"/>
    <property type="evidence" value="ECO:0007669"/>
    <property type="project" value="InterPro"/>
</dbReference>
<feature type="compositionally biased region" description="Low complexity" evidence="3">
    <location>
        <begin position="650"/>
        <end position="669"/>
    </location>
</feature>
<dbReference type="GO" id="GO:0006487">
    <property type="term" value="P:protein N-linked glycosylation"/>
    <property type="evidence" value="ECO:0007669"/>
    <property type="project" value="TreeGrafter"/>
</dbReference>
<dbReference type="Proteomes" id="UP000654075">
    <property type="component" value="Unassembled WGS sequence"/>
</dbReference>
<dbReference type="Pfam" id="PF01793">
    <property type="entry name" value="Glyco_transf_15"/>
    <property type="match status" value="1"/>
</dbReference>
<dbReference type="OrthoDB" id="439943at2759"/>
<feature type="compositionally biased region" description="Low complexity" evidence="3">
    <location>
        <begin position="1371"/>
        <end position="1390"/>
    </location>
</feature>
<dbReference type="InterPro" id="IPR002685">
    <property type="entry name" value="Glyco_trans_15"/>
</dbReference>
<protein>
    <recommendedName>
        <fullName evidence="4">Methyltransferase domain-containing protein</fullName>
    </recommendedName>
</protein>
<proteinExistence type="inferred from homology"/>
<evidence type="ECO:0000256" key="3">
    <source>
        <dbReference type="SAM" id="MobiDB-lite"/>
    </source>
</evidence>
<feature type="region of interest" description="Disordered" evidence="3">
    <location>
        <begin position="650"/>
        <end position="672"/>
    </location>
</feature>
<sequence>MSYGRMISPPPSPRTRLRLTTSVYMMCCLSVCCTVVLLQTCWSSLGFTPWYSGTSAFYTVDLPLLVDNDLLDAPRAAVPRPARSLLQSPAEGSSSWETLPEASCTDLGRTHGAGGKWLCGLSQLRRAADCVVFSYGLAEGGGSFEATVLQEAPRCRVFAFDPKVGGFDRSLFGKSLSGPDPGPGPGRLLWSKVGLAAASGGANVSGSPDLPHVESLEDGMRRQRVQYIDVLKLDSTGSRSELTGLAAALRRRSLEAAPLFGQLLLQVRLLRGESGVEEKVTELMDALQTAGYRMFSREVNPLFAQDETSLAAAIEFSFLHPEAWALRHHSAATTGPLLRGGQMSPAGPSAGAVGMPLLMEERVAGAAIYFLSHGGRFKQLLLILQQLHQASNSQLGYPVFLFLEDMPLEHQLQLQAVSGGSYDIHVVDIKEEFSKPLPQQAEGAPKKCRCSPHSSSIGYRRMCEFHAAGAARLLMEGRGFEWLWRLDDDSRLPATLGYDPFRLMVENGQRYGTVVAMADDSACVEGLWQLAEAVAQQLDVEGLLPHGLQFFDEWLPGLAQYNNFEVSHVSVWRHPAYQRLWEAIAASGGVWQLRWGDAPIRTLGMLLTLAPSEVRFFQDVGYGHGNFIQQRASGLGVPLKVSLTVGCNSSNHSNHSNHSRNSSNASCHNGSAMGQDRYARARAHGVLSTVPTLRYPPAPITTVLVVQQPRVSNSSNATLPVVRARENAVIYSLVHDSTEEKLQRLVQSFGQHFLREFPYPVVLFVDADDEANFATTVKAVQAAARALSSPSEEGENRTSYPARVLLYEDGSQDVHGDELGALLPFPLRVWRIPKLLSAPAWLQSLPDMRANCSGVRPEVHRAHVRRLPDLLAHELGFEWLWKVSQNGELAESLTQDPFLELSRRGKRVGHFGTMPEKEECLGGGLWEAALKEARWRSAGVGEAANFTAVTQAELPATQLEQWPRNTVFVSDSFISHASLWAAPAARRLLGQLDRQGGLWHYGWDEATLTTLAVLVASEESGEFVQLHALPFRAEPMVRWQRLEPKLQLETVFVAAGGGPGDEEALGSPVAVRQLGDDPVRVQLLPISPSARSEFQAWFPEAIKPQPEGWTGGDIATSVVLPPAVPGGSTTRLWFFGDSLVGTATADGANRTSLQHMVHHAVARSRMAGAKSHTVRTAFEWGLPSIFDCAGIEGPTAQGHAKLQEGEECALWPSAAVAIQLPDGQGSKLAIVAQRVARPLHGGSSINTLAFRSLGSVAIIVENPHEPTEVWAWRAKVLDEHAWWTSGLAAASGTAWATVGGTIFVTGRQEDDQQDSWRGWEDSGRAVLGRIAASDLLALRLSKFEVLLSTSSNSADSYVADDVWAPAMPIFQEQQQRQQKQQQQQQQAQRGGSRGLVGSGSSLTALFSPAPAESSLLFHPGVGLWLSPSVENARPVGALTLRVARRPEGPWSQPWAVVALPEELLGLKCYSAKAHPLDTSEADSLLVLSVVCAEPEASLADLGTAKAHIYAPRFFPLHLSPLSGAEKLGGLAQA</sequence>
<evidence type="ECO:0000259" key="4">
    <source>
        <dbReference type="Pfam" id="PF13383"/>
    </source>
</evidence>
<comment type="similarity">
    <text evidence="1">Belongs to the glycosyltransferase 15 family.</text>
</comment>
<evidence type="ECO:0000313" key="6">
    <source>
        <dbReference type="EMBL" id="CAE8650828.1"/>
    </source>
</evidence>
<evidence type="ECO:0000313" key="7">
    <source>
        <dbReference type="Proteomes" id="UP000626109"/>
    </source>
</evidence>
<accession>A0A813IHZ5</accession>
<evidence type="ECO:0000313" key="8">
    <source>
        <dbReference type="Proteomes" id="UP000654075"/>
    </source>
</evidence>
<feature type="region of interest" description="Disordered" evidence="3">
    <location>
        <begin position="1371"/>
        <end position="1395"/>
    </location>
</feature>
<comment type="caution">
    <text evidence="6">The sequence shown here is derived from an EMBL/GenBank/DDBJ whole genome shotgun (WGS) entry which is preliminary data.</text>
</comment>
<dbReference type="PANTHER" id="PTHR31121">
    <property type="entry name" value="ALPHA-1,2 MANNOSYLTRANSFERASE KTR1"/>
    <property type="match status" value="1"/>
</dbReference>
<gene>
    <name evidence="5" type="ORF">PGLA1383_LOCUS9167</name>
    <name evidence="6" type="ORF">PGLA2088_LOCUS8619</name>
</gene>
<organism evidence="6 7">
    <name type="scientific">Polarella glacialis</name>
    <name type="common">Dinoflagellate</name>
    <dbReference type="NCBI Taxonomy" id="89957"/>
    <lineage>
        <taxon>Eukaryota</taxon>
        <taxon>Sar</taxon>
        <taxon>Alveolata</taxon>
        <taxon>Dinophyceae</taxon>
        <taxon>Suessiales</taxon>
        <taxon>Suessiaceae</taxon>
        <taxon>Polarella</taxon>
    </lineage>
</organism>
<evidence type="ECO:0000256" key="1">
    <source>
        <dbReference type="ARBA" id="ARBA00007677"/>
    </source>
</evidence>
<name>A0A813IHZ5_POLGL</name>
<dbReference type="Gene3D" id="3.90.550.10">
    <property type="entry name" value="Spore Coat Polysaccharide Biosynthesis Protein SpsA, Chain A"/>
    <property type="match status" value="2"/>
</dbReference>
<dbReference type="PANTHER" id="PTHR31121:SF6">
    <property type="entry name" value="ALPHA-1,2 MANNOSYLTRANSFERASE KTR1"/>
    <property type="match status" value="1"/>
</dbReference>
<dbReference type="GO" id="GO:0006493">
    <property type="term" value="P:protein O-linked glycosylation"/>
    <property type="evidence" value="ECO:0007669"/>
    <property type="project" value="TreeGrafter"/>
</dbReference>
<evidence type="ECO:0000313" key="5">
    <source>
        <dbReference type="EMBL" id="CAE8590445.1"/>
    </source>
</evidence>
<keyword evidence="2" id="KW-0808">Transferase</keyword>
<dbReference type="InterPro" id="IPR029044">
    <property type="entry name" value="Nucleotide-diphossugar_trans"/>
</dbReference>
<dbReference type="GO" id="GO:0000026">
    <property type="term" value="F:alpha-1,2-mannosyltransferase activity"/>
    <property type="evidence" value="ECO:0007669"/>
    <property type="project" value="TreeGrafter"/>
</dbReference>
<dbReference type="EMBL" id="CAJNNW010009263">
    <property type="protein sequence ID" value="CAE8650828.1"/>
    <property type="molecule type" value="Genomic_DNA"/>
</dbReference>
<dbReference type="SUPFAM" id="SSF53448">
    <property type="entry name" value="Nucleotide-diphospho-sugar transferases"/>
    <property type="match status" value="2"/>
</dbReference>
<dbReference type="InterPro" id="IPR025714">
    <property type="entry name" value="Methyltranfer_dom"/>
</dbReference>
<feature type="domain" description="Methyltransferase" evidence="4">
    <location>
        <begin position="100"/>
        <end position="309"/>
    </location>
</feature>
<keyword evidence="8" id="KW-1185">Reference proteome</keyword>